<dbReference type="SUPFAM" id="SSF48163">
    <property type="entry name" value="An anticodon-binding domain of class I aminoacyl-tRNA synthetases"/>
    <property type="match status" value="1"/>
</dbReference>
<evidence type="ECO:0000256" key="7">
    <source>
        <dbReference type="HAMAP-Rule" id="MF_00022"/>
    </source>
</evidence>
<dbReference type="GO" id="GO:0005829">
    <property type="term" value="C:cytosol"/>
    <property type="evidence" value="ECO:0007669"/>
    <property type="project" value="TreeGrafter"/>
</dbReference>
<keyword evidence="4 7" id="KW-0067">ATP-binding</keyword>
<dbReference type="InterPro" id="IPR033910">
    <property type="entry name" value="GluRS_core"/>
</dbReference>
<comment type="similarity">
    <text evidence="1 7">Belongs to the class-I aminoacyl-tRNA synthetase family. Glutamate--tRNA ligase type 1 subfamily.</text>
</comment>
<comment type="subunit">
    <text evidence="7">Monomer.</text>
</comment>
<dbReference type="GO" id="GO:0008270">
    <property type="term" value="F:zinc ion binding"/>
    <property type="evidence" value="ECO:0007669"/>
    <property type="project" value="InterPro"/>
</dbReference>
<comment type="function">
    <text evidence="7">Catalyzes the attachment of glutamate to tRNA(Glu) in a two-step reaction: glutamate is first activated by ATP to form Glu-AMP and then transferred to the acceptor end of tRNA(Glu).</text>
</comment>
<dbReference type="PANTHER" id="PTHR43311:SF2">
    <property type="entry name" value="GLUTAMATE--TRNA LIGASE, MITOCHONDRIAL-RELATED"/>
    <property type="match status" value="1"/>
</dbReference>
<keyword evidence="3 7" id="KW-0547">Nucleotide-binding</keyword>
<keyword evidence="6 7" id="KW-0030">Aminoacyl-tRNA synthetase</keyword>
<dbReference type="NCBIfam" id="TIGR00464">
    <property type="entry name" value="gltX_bact"/>
    <property type="match status" value="1"/>
</dbReference>
<dbReference type="AlphaFoldDB" id="A0A1G2R3P8"/>
<dbReference type="CDD" id="cd00808">
    <property type="entry name" value="GluRS_core"/>
    <property type="match status" value="1"/>
</dbReference>
<gene>
    <name evidence="7" type="primary">gltX</name>
    <name evidence="10" type="ORF">A3C82_02995</name>
</gene>
<dbReference type="HAMAP" id="MF_00022">
    <property type="entry name" value="Glu_tRNA_synth_type1"/>
    <property type="match status" value="1"/>
</dbReference>
<comment type="catalytic activity">
    <reaction evidence="7">
        <text>tRNA(Glu) + L-glutamate + ATP = L-glutamyl-tRNA(Glu) + AMP + diphosphate</text>
        <dbReference type="Rhea" id="RHEA:23540"/>
        <dbReference type="Rhea" id="RHEA-COMP:9663"/>
        <dbReference type="Rhea" id="RHEA-COMP:9680"/>
        <dbReference type="ChEBI" id="CHEBI:29985"/>
        <dbReference type="ChEBI" id="CHEBI:30616"/>
        <dbReference type="ChEBI" id="CHEBI:33019"/>
        <dbReference type="ChEBI" id="CHEBI:78442"/>
        <dbReference type="ChEBI" id="CHEBI:78520"/>
        <dbReference type="ChEBI" id="CHEBI:456215"/>
        <dbReference type="EC" id="6.1.1.17"/>
    </reaction>
</comment>
<evidence type="ECO:0000256" key="3">
    <source>
        <dbReference type="ARBA" id="ARBA00022741"/>
    </source>
</evidence>
<organism evidence="10 11">
    <name type="scientific">Candidatus Wildermuthbacteria bacterium RIFCSPHIGHO2_02_FULL_47_12</name>
    <dbReference type="NCBI Taxonomy" id="1802451"/>
    <lineage>
        <taxon>Bacteria</taxon>
        <taxon>Candidatus Wildermuthiibacteriota</taxon>
    </lineage>
</organism>
<evidence type="ECO:0000256" key="5">
    <source>
        <dbReference type="ARBA" id="ARBA00022917"/>
    </source>
</evidence>
<feature type="short sequence motif" description="'KMSKS' region" evidence="7">
    <location>
        <begin position="254"/>
        <end position="258"/>
    </location>
</feature>
<dbReference type="EMBL" id="MHTW01000022">
    <property type="protein sequence ID" value="OHA66872.1"/>
    <property type="molecule type" value="Genomic_DNA"/>
</dbReference>
<sequence length="490" mass="55973">MNVRTRFAPSPTGPLHMGNARTALFNYLFAKKEEGVFVLRVEDTDKERSAPEWEKDLLENLHWLGLEWDEGPSAPGQCTGEFGPYRQSERTKIYKEYLEKLLQEQKAYWCFCSAEDLEAQRQDQLSRGVAPKYKGTCRGLSKEEQEKQLQSGKPAIVRLLVPEKTVSFKDLIRGDIHFDMGLVGDIVLAKDLETPLYNFTVVIDDYLMKITHVIRGEDHISNTPKQMILEEALGFPHTIQYTHLPLILGEDRTKLSKRHGDNSVTRFRKEGYLPEAVVNFLALLGWNPGDEREIFSLENLVKEFSMDKVQKSNAVFNMQRLGWINGSYIRQKTSKELAELAAPYLPKASLDAIEKIVMLYKERLKKLSEIGELADFFFTEKLEYPKEMLKWKQYVDKDIEKALGTVEQILSLVPDADWTKEVIGELLLKEAEKTGDRGYLLWPMRVALTGKQASPGPFEVAEALEKEKTLARIKNAITMVNPSPHKSGEG</sequence>
<dbReference type="InterPro" id="IPR014729">
    <property type="entry name" value="Rossmann-like_a/b/a_fold"/>
</dbReference>
<dbReference type="GO" id="GO:0004818">
    <property type="term" value="F:glutamate-tRNA ligase activity"/>
    <property type="evidence" value="ECO:0007669"/>
    <property type="project" value="UniProtKB-UniRule"/>
</dbReference>
<keyword evidence="2 7" id="KW-0436">Ligase</keyword>
<dbReference type="Proteomes" id="UP000176901">
    <property type="component" value="Unassembled WGS sequence"/>
</dbReference>
<dbReference type="InterPro" id="IPR020058">
    <property type="entry name" value="Glu/Gln-tRNA-synth_Ib_cat-dom"/>
</dbReference>
<evidence type="ECO:0000259" key="9">
    <source>
        <dbReference type="Pfam" id="PF19269"/>
    </source>
</evidence>
<comment type="subcellular location">
    <subcellularLocation>
        <location evidence="7">Cytoplasm</location>
    </subcellularLocation>
</comment>
<evidence type="ECO:0000256" key="6">
    <source>
        <dbReference type="ARBA" id="ARBA00023146"/>
    </source>
</evidence>
<feature type="domain" description="Glutamyl/glutaminyl-tRNA synthetase class Ib catalytic" evidence="8">
    <location>
        <begin position="2"/>
        <end position="323"/>
    </location>
</feature>
<dbReference type="InterPro" id="IPR000924">
    <property type="entry name" value="Glu/Gln-tRNA-synth"/>
</dbReference>
<evidence type="ECO:0000256" key="2">
    <source>
        <dbReference type="ARBA" id="ARBA00022598"/>
    </source>
</evidence>
<dbReference type="PANTHER" id="PTHR43311">
    <property type="entry name" value="GLUTAMATE--TRNA LIGASE"/>
    <property type="match status" value="1"/>
</dbReference>
<dbReference type="PRINTS" id="PR00987">
    <property type="entry name" value="TRNASYNTHGLU"/>
</dbReference>
<proteinExistence type="inferred from homology"/>
<evidence type="ECO:0000256" key="4">
    <source>
        <dbReference type="ARBA" id="ARBA00022840"/>
    </source>
</evidence>
<dbReference type="GO" id="GO:0000049">
    <property type="term" value="F:tRNA binding"/>
    <property type="evidence" value="ECO:0007669"/>
    <property type="project" value="InterPro"/>
</dbReference>
<dbReference type="STRING" id="1802451.A3C82_02995"/>
<dbReference type="InterPro" id="IPR045462">
    <property type="entry name" value="aa-tRNA-synth_I_cd-bd"/>
</dbReference>
<comment type="caution">
    <text evidence="7">Lacks conserved residue(s) required for the propagation of feature annotation.</text>
</comment>
<dbReference type="InterPro" id="IPR049940">
    <property type="entry name" value="GluQ/Sye"/>
</dbReference>
<dbReference type="InterPro" id="IPR020751">
    <property type="entry name" value="aa-tRNA-synth_I_codon-bd_sub2"/>
</dbReference>
<name>A0A1G2R3P8_9BACT</name>
<keyword evidence="7" id="KW-0963">Cytoplasm</keyword>
<protein>
    <recommendedName>
        <fullName evidence="7">Glutamate--tRNA ligase</fullName>
        <ecNumber evidence="7">6.1.1.17</ecNumber>
    </recommendedName>
    <alternativeName>
        <fullName evidence="7">Glutamyl-tRNA synthetase</fullName>
        <shortName evidence="7">GluRS</shortName>
    </alternativeName>
</protein>
<dbReference type="Gene3D" id="3.40.50.620">
    <property type="entry name" value="HUPs"/>
    <property type="match status" value="1"/>
</dbReference>
<evidence type="ECO:0000313" key="11">
    <source>
        <dbReference type="Proteomes" id="UP000176901"/>
    </source>
</evidence>
<dbReference type="InterPro" id="IPR004527">
    <property type="entry name" value="Glu-tRNA-ligase_bac/mito"/>
</dbReference>
<dbReference type="InterPro" id="IPR001412">
    <property type="entry name" value="aa-tRNA-synth_I_CS"/>
</dbReference>
<accession>A0A1G2R3P8</accession>
<dbReference type="InterPro" id="IPR008925">
    <property type="entry name" value="aa_tRNA-synth_I_cd-bd_sf"/>
</dbReference>
<dbReference type="Pfam" id="PF19269">
    <property type="entry name" value="Anticodon_2"/>
    <property type="match status" value="1"/>
</dbReference>
<feature type="short sequence motif" description="'HIGH' region" evidence="7">
    <location>
        <begin position="9"/>
        <end position="19"/>
    </location>
</feature>
<dbReference type="FunFam" id="3.40.50.620:FF:000045">
    <property type="entry name" value="Glutamate--tRNA ligase, mitochondrial"/>
    <property type="match status" value="1"/>
</dbReference>
<evidence type="ECO:0000313" key="10">
    <source>
        <dbReference type="EMBL" id="OHA66872.1"/>
    </source>
</evidence>
<dbReference type="PROSITE" id="PS00178">
    <property type="entry name" value="AA_TRNA_LIGASE_I"/>
    <property type="match status" value="1"/>
</dbReference>
<dbReference type="Gene3D" id="1.10.10.350">
    <property type="match status" value="1"/>
</dbReference>
<reference evidence="10 11" key="1">
    <citation type="journal article" date="2016" name="Nat. Commun.">
        <title>Thousands of microbial genomes shed light on interconnected biogeochemical processes in an aquifer system.</title>
        <authorList>
            <person name="Anantharaman K."/>
            <person name="Brown C.T."/>
            <person name="Hug L.A."/>
            <person name="Sharon I."/>
            <person name="Castelle C.J."/>
            <person name="Probst A.J."/>
            <person name="Thomas B.C."/>
            <person name="Singh A."/>
            <person name="Wilkins M.J."/>
            <person name="Karaoz U."/>
            <person name="Brodie E.L."/>
            <person name="Williams K.H."/>
            <person name="Hubbard S.S."/>
            <person name="Banfield J.F."/>
        </authorList>
    </citation>
    <scope>NUCLEOTIDE SEQUENCE [LARGE SCALE GENOMIC DNA]</scope>
</reference>
<evidence type="ECO:0000259" key="8">
    <source>
        <dbReference type="Pfam" id="PF00749"/>
    </source>
</evidence>
<dbReference type="EC" id="6.1.1.17" evidence="7"/>
<dbReference type="GO" id="GO:0005524">
    <property type="term" value="F:ATP binding"/>
    <property type="evidence" value="ECO:0007669"/>
    <property type="project" value="UniProtKB-UniRule"/>
</dbReference>
<evidence type="ECO:0000256" key="1">
    <source>
        <dbReference type="ARBA" id="ARBA00007894"/>
    </source>
</evidence>
<dbReference type="SUPFAM" id="SSF52374">
    <property type="entry name" value="Nucleotidylyl transferase"/>
    <property type="match status" value="1"/>
</dbReference>
<feature type="binding site" evidence="7">
    <location>
        <position position="257"/>
    </location>
    <ligand>
        <name>ATP</name>
        <dbReference type="ChEBI" id="CHEBI:30616"/>
    </ligand>
</feature>
<comment type="caution">
    <text evidence="10">The sequence shown here is derived from an EMBL/GenBank/DDBJ whole genome shotgun (WGS) entry which is preliminary data.</text>
</comment>
<dbReference type="GO" id="GO:0006424">
    <property type="term" value="P:glutamyl-tRNA aminoacylation"/>
    <property type="evidence" value="ECO:0007669"/>
    <property type="project" value="UniProtKB-UniRule"/>
</dbReference>
<keyword evidence="5 7" id="KW-0648">Protein biosynthesis</keyword>
<feature type="domain" description="Aminoacyl-tRNA synthetase class I anticodon-binding" evidence="9">
    <location>
        <begin position="336"/>
        <end position="477"/>
    </location>
</feature>
<dbReference type="Pfam" id="PF00749">
    <property type="entry name" value="tRNA-synt_1c"/>
    <property type="match status" value="1"/>
</dbReference>